<dbReference type="EMBL" id="KL367598">
    <property type="protein sequence ID" value="KFD62310.1"/>
    <property type="molecule type" value="Genomic_DNA"/>
</dbReference>
<sequence>MADTASFRSASQSALTSYTTTAMDQLAVQKWKQQSRVSLRSFRAIAADVLLQSGLQPTVEDQKHCRPLNKRFPTDQIKK</sequence>
<dbReference type="AlphaFoldDB" id="A0A085MYL4"/>
<reference evidence="1" key="1">
    <citation type="journal article" date="2014" name="Nat. Genet.">
        <title>Genome and transcriptome of the porcine whipworm Trichuris suis.</title>
        <authorList>
            <person name="Jex A.R."/>
            <person name="Nejsum P."/>
            <person name="Schwarz E.M."/>
            <person name="Hu L."/>
            <person name="Young N.D."/>
            <person name="Hall R.S."/>
            <person name="Korhonen P.K."/>
            <person name="Liao S."/>
            <person name="Thamsborg S."/>
            <person name="Xia J."/>
            <person name="Xu P."/>
            <person name="Wang S."/>
            <person name="Scheerlinck J.P."/>
            <person name="Hofmann A."/>
            <person name="Sternberg P.W."/>
            <person name="Wang J."/>
            <person name="Gasser R.B."/>
        </authorList>
    </citation>
    <scope>NUCLEOTIDE SEQUENCE [LARGE SCALE GENOMIC DNA]</scope>
    <source>
        <strain evidence="1">DCEP-RM93F</strain>
    </source>
</reference>
<organism evidence="1">
    <name type="scientific">Trichuris suis</name>
    <name type="common">pig whipworm</name>
    <dbReference type="NCBI Taxonomy" id="68888"/>
    <lineage>
        <taxon>Eukaryota</taxon>
        <taxon>Metazoa</taxon>
        <taxon>Ecdysozoa</taxon>
        <taxon>Nematoda</taxon>
        <taxon>Enoplea</taxon>
        <taxon>Dorylaimia</taxon>
        <taxon>Trichinellida</taxon>
        <taxon>Trichuridae</taxon>
        <taxon>Trichuris</taxon>
    </lineage>
</organism>
<proteinExistence type="predicted"/>
<name>A0A085MYL4_9BILA</name>
<dbReference type="Proteomes" id="UP000030758">
    <property type="component" value="Unassembled WGS sequence"/>
</dbReference>
<protein>
    <submittedName>
        <fullName evidence="1">Uncharacterized protein</fullName>
    </submittedName>
</protein>
<evidence type="ECO:0000313" key="1">
    <source>
        <dbReference type="EMBL" id="KFD62310.1"/>
    </source>
</evidence>
<gene>
    <name evidence="1" type="ORF">M514_25545</name>
</gene>
<accession>A0A085MYL4</accession>